<reference evidence="1" key="1">
    <citation type="submission" date="2021-02" db="EMBL/GenBank/DDBJ databases">
        <authorList>
            <consortium name="DOE Joint Genome Institute"/>
            <person name="Ahrendt S."/>
            <person name="Looney B.P."/>
            <person name="Miyauchi S."/>
            <person name="Morin E."/>
            <person name="Drula E."/>
            <person name="Courty P.E."/>
            <person name="Chicoki N."/>
            <person name="Fauchery L."/>
            <person name="Kohler A."/>
            <person name="Kuo A."/>
            <person name="Labutti K."/>
            <person name="Pangilinan J."/>
            <person name="Lipzen A."/>
            <person name="Riley R."/>
            <person name="Andreopoulos W."/>
            <person name="He G."/>
            <person name="Johnson J."/>
            <person name="Barry K.W."/>
            <person name="Grigoriev I.V."/>
            <person name="Nagy L."/>
            <person name="Hibbett D."/>
            <person name="Henrissat B."/>
            <person name="Matheny P.B."/>
            <person name="Labbe J."/>
            <person name="Martin F."/>
        </authorList>
    </citation>
    <scope>NUCLEOTIDE SEQUENCE</scope>
    <source>
        <strain evidence="1">FP105234-sp</strain>
    </source>
</reference>
<name>A0ACB8R6Y5_9AGAM</name>
<gene>
    <name evidence="1" type="ORF">FA95DRAFT_1566993</name>
</gene>
<organism evidence="1 2">
    <name type="scientific">Auriscalpium vulgare</name>
    <dbReference type="NCBI Taxonomy" id="40419"/>
    <lineage>
        <taxon>Eukaryota</taxon>
        <taxon>Fungi</taxon>
        <taxon>Dikarya</taxon>
        <taxon>Basidiomycota</taxon>
        <taxon>Agaricomycotina</taxon>
        <taxon>Agaricomycetes</taxon>
        <taxon>Russulales</taxon>
        <taxon>Auriscalpiaceae</taxon>
        <taxon>Auriscalpium</taxon>
    </lineage>
</organism>
<evidence type="ECO:0000313" key="2">
    <source>
        <dbReference type="Proteomes" id="UP000814033"/>
    </source>
</evidence>
<evidence type="ECO:0000313" key="1">
    <source>
        <dbReference type="EMBL" id="KAI0039710.1"/>
    </source>
</evidence>
<protein>
    <submittedName>
        <fullName evidence="1">Uncharacterized protein</fullName>
    </submittedName>
</protein>
<accession>A0ACB8R6Y5</accession>
<proteinExistence type="predicted"/>
<reference evidence="1" key="2">
    <citation type="journal article" date="2022" name="New Phytol.">
        <title>Evolutionary transition to the ectomycorrhizal habit in the genomes of a hyperdiverse lineage of mushroom-forming fungi.</title>
        <authorList>
            <person name="Looney B."/>
            <person name="Miyauchi S."/>
            <person name="Morin E."/>
            <person name="Drula E."/>
            <person name="Courty P.E."/>
            <person name="Kohler A."/>
            <person name="Kuo A."/>
            <person name="LaButti K."/>
            <person name="Pangilinan J."/>
            <person name="Lipzen A."/>
            <person name="Riley R."/>
            <person name="Andreopoulos W."/>
            <person name="He G."/>
            <person name="Johnson J."/>
            <person name="Nolan M."/>
            <person name="Tritt A."/>
            <person name="Barry K.W."/>
            <person name="Grigoriev I.V."/>
            <person name="Nagy L.G."/>
            <person name="Hibbett D."/>
            <person name="Henrissat B."/>
            <person name="Matheny P.B."/>
            <person name="Labbe J."/>
            <person name="Martin F.M."/>
        </authorList>
    </citation>
    <scope>NUCLEOTIDE SEQUENCE</scope>
    <source>
        <strain evidence="1">FP105234-sp</strain>
    </source>
</reference>
<dbReference type="Proteomes" id="UP000814033">
    <property type="component" value="Unassembled WGS sequence"/>
</dbReference>
<comment type="caution">
    <text evidence="1">The sequence shown here is derived from an EMBL/GenBank/DDBJ whole genome shotgun (WGS) entry which is preliminary data.</text>
</comment>
<keyword evidence="2" id="KW-1185">Reference proteome</keyword>
<dbReference type="EMBL" id="MU276271">
    <property type="protein sequence ID" value="KAI0039710.1"/>
    <property type="molecule type" value="Genomic_DNA"/>
</dbReference>
<sequence length="188" mass="20454">MLLAGQAPRASPRRSAHLRTPVRPSHSVAPPRPPVVSFTTSGLRLHDVLALAEGLDAVWTPDLGLHTLRLHIRLVRSSRPHQYTVPQSAALLRPRTPKCFRGHPRSTSSPYAQAATYGTRENRRPATTRVSQLHTVLCRRCSTRDACRRVFATQAGAAPPPTERQPGGSYTTAPLLLPGPQARGAHAL</sequence>